<organism evidence="2 3">
    <name type="scientific">Sphingomonas leidyi</name>
    <dbReference type="NCBI Taxonomy" id="68569"/>
    <lineage>
        <taxon>Bacteria</taxon>
        <taxon>Pseudomonadati</taxon>
        <taxon>Pseudomonadota</taxon>
        <taxon>Alphaproteobacteria</taxon>
        <taxon>Sphingomonadales</taxon>
        <taxon>Sphingomonadaceae</taxon>
        <taxon>Sphingomonas</taxon>
    </lineage>
</organism>
<keyword evidence="3" id="KW-1185">Reference proteome</keyword>
<comment type="caution">
    <text evidence="2">The sequence shown here is derived from an EMBL/GenBank/DDBJ whole genome shotgun (WGS) entry which is preliminary data.</text>
</comment>
<evidence type="ECO:0000256" key="1">
    <source>
        <dbReference type="SAM" id="MobiDB-lite"/>
    </source>
</evidence>
<sequence>MHLARARKPPRAAASDRVATRLEESGLASPTGWGMPMHDISRVPIAAPAGVVQRVLRIGAGDRAGNYGTTGGVATRNLIRDTEAAVGDELKPGWKTYVGNLADKSQPLTTFATTEDYYQDLQSKFAKVAKSGGKTRPNFSSTAYALARVTYGLQTGMDQSGLKPSEEDLAMPHRFPYSAIERSVGFYLDGTDDNAALERWTRRLYDATVERAALNTPHISDPHELNWYKQAVTAQLNELHAAVLALEASKGNGDALDLYSPVVQRLLKAANNMHGNIPDYGPHTKINIPVSDRIHVHVERPEDWDEDDDAMQVPMTPGSHYAMAMSPPRVPRGVAVDDDDEYLVGTDGRGIDPDRVEDFDLLLNGHKRGKTTIPSSALDDF</sequence>
<dbReference type="AlphaFoldDB" id="A0A7X5ZX38"/>
<reference evidence="2 3" key="1">
    <citation type="submission" date="2020-03" db="EMBL/GenBank/DDBJ databases">
        <title>Genomic Encyclopedia of Type Strains, Phase IV (KMG-IV): sequencing the most valuable type-strain genomes for metagenomic binning, comparative biology and taxonomic classification.</title>
        <authorList>
            <person name="Goeker M."/>
        </authorList>
    </citation>
    <scope>NUCLEOTIDE SEQUENCE [LARGE SCALE GENOMIC DNA]</scope>
    <source>
        <strain evidence="2 3">DSM 4733</strain>
    </source>
</reference>
<dbReference type="RefSeq" id="WP_167300776.1">
    <property type="nucleotide sequence ID" value="NZ_JAASQV010000003.1"/>
</dbReference>
<protein>
    <submittedName>
        <fullName evidence="2">Uncharacterized protein</fullName>
    </submittedName>
</protein>
<dbReference type="EMBL" id="JAASQV010000003">
    <property type="protein sequence ID" value="NIJ66434.1"/>
    <property type="molecule type" value="Genomic_DNA"/>
</dbReference>
<name>A0A7X5ZX38_9SPHN</name>
<evidence type="ECO:0000313" key="3">
    <source>
        <dbReference type="Proteomes" id="UP000564677"/>
    </source>
</evidence>
<feature type="compositionally biased region" description="Basic residues" evidence="1">
    <location>
        <begin position="1"/>
        <end position="10"/>
    </location>
</feature>
<gene>
    <name evidence="2" type="ORF">FHR20_003407</name>
</gene>
<dbReference type="Proteomes" id="UP000564677">
    <property type="component" value="Unassembled WGS sequence"/>
</dbReference>
<proteinExistence type="predicted"/>
<accession>A0A7X5ZX38</accession>
<feature type="region of interest" description="Disordered" evidence="1">
    <location>
        <begin position="1"/>
        <end position="34"/>
    </location>
</feature>
<evidence type="ECO:0000313" key="2">
    <source>
        <dbReference type="EMBL" id="NIJ66434.1"/>
    </source>
</evidence>